<dbReference type="SMART" id="SM00448">
    <property type="entry name" value="REC"/>
    <property type="match status" value="1"/>
</dbReference>
<feature type="domain" description="OmpR/PhoB-type" evidence="7">
    <location>
        <begin position="142"/>
        <end position="241"/>
    </location>
</feature>
<keyword evidence="1 4" id="KW-0597">Phosphoprotein</keyword>
<evidence type="ECO:0000256" key="5">
    <source>
        <dbReference type="PROSITE-ProRule" id="PRU01091"/>
    </source>
</evidence>
<accession>A0A5P2H6Q7</accession>
<dbReference type="PANTHER" id="PTHR48111:SF40">
    <property type="entry name" value="PHOSPHATE REGULON TRANSCRIPTIONAL REGULATORY PROTEIN PHOB"/>
    <property type="match status" value="1"/>
</dbReference>
<proteinExistence type="predicted"/>
<dbReference type="Pfam" id="PF00486">
    <property type="entry name" value="Trans_reg_C"/>
    <property type="match status" value="1"/>
</dbReference>
<evidence type="ECO:0000256" key="4">
    <source>
        <dbReference type="PROSITE-ProRule" id="PRU00169"/>
    </source>
</evidence>
<keyword evidence="2" id="KW-0902">Two-component regulatory system</keyword>
<dbReference type="Gene3D" id="1.10.10.10">
    <property type="entry name" value="Winged helix-like DNA-binding domain superfamily/Winged helix DNA-binding domain"/>
    <property type="match status" value="1"/>
</dbReference>
<dbReference type="GO" id="GO:0005829">
    <property type="term" value="C:cytosol"/>
    <property type="evidence" value="ECO:0007669"/>
    <property type="project" value="TreeGrafter"/>
</dbReference>
<dbReference type="OrthoDB" id="9802426at2"/>
<dbReference type="InterPro" id="IPR016032">
    <property type="entry name" value="Sig_transdc_resp-reg_C-effctor"/>
</dbReference>
<organism evidence="8 9">
    <name type="scientific">Cupriavidus pauculus</name>
    <dbReference type="NCBI Taxonomy" id="82633"/>
    <lineage>
        <taxon>Bacteria</taxon>
        <taxon>Pseudomonadati</taxon>
        <taxon>Pseudomonadota</taxon>
        <taxon>Betaproteobacteria</taxon>
        <taxon>Burkholderiales</taxon>
        <taxon>Burkholderiaceae</taxon>
        <taxon>Cupriavidus</taxon>
    </lineage>
</organism>
<evidence type="ECO:0000256" key="1">
    <source>
        <dbReference type="ARBA" id="ARBA00022553"/>
    </source>
</evidence>
<dbReference type="GO" id="GO:0000156">
    <property type="term" value="F:phosphorelay response regulator activity"/>
    <property type="evidence" value="ECO:0007669"/>
    <property type="project" value="TreeGrafter"/>
</dbReference>
<evidence type="ECO:0000256" key="2">
    <source>
        <dbReference type="ARBA" id="ARBA00023012"/>
    </source>
</evidence>
<dbReference type="CDD" id="cd00383">
    <property type="entry name" value="trans_reg_C"/>
    <property type="match status" value="1"/>
</dbReference>
<dbReference type="GO" id="GO:0000976">
    <property type="term" value="F:transcription cis-regulatory region binding"/>
    <property type="evidence" value="ECO:0007669"/>
    <property type="project" value="TreeGrafter"/>
</dbReference>
<evidence type="ECO:0000259" key="6">
    <source>
        <dbReference type="PROSITE" id="PS50110"/>
    </source>
</evidence>
<evidence type="ECO:0000313" key="8">
    <source>
        <dbReference type="EMBL" id="QET03135.1"/>
    </source>
</evidence>
<feature type="modified residue" description="4-aspartylphosphate" evidence="4">
    <location>
        <position position="51"/>
    </location>
</feature>
<feature type="DNA-binding region" description="OmpR/PhoB-type" evidence="5">
    <location>
        <begin position="142"/>
        <end position="241"/>
    </location>
</feature>
<gene>
    <name evidence="8" type="ORF">FOB72_14470</name>
</gene>
<sequence length="242" mass="26884">MDIAVLDDDPTRAMLLERALRRGAHRCMRFRHGTALLDAMRHQGFDALLLDSDHGGADVREFVRIVRQSFGHGVPLVVLSAAHDEAEVVGCLRDGADACLRKPVRERELVARVEALARRAAAPFRRAGNIGGSGAGHLGNDSPELVYGRYRFEVGERRAWVRDRCVKLAPKEFALALLLFRHLGALVTRRLMVDQVWQGKVSDGARTIDSHLSRVRGKLELWPHNGVDLRTVHGLGCRLDAV</sequence>
<evidence type="ECO:0000259" key="7">
    <source>
        <dbReference type="PROSITE" id="PS51755"/>
    </source>
</evidence>
<evidence type="ECO:0000313" key="9">
    <source>
        <dbReference type="Proteomes" id="UP000322822"/>
    </source>
</evidence>
<dbReference type="PROSITE" id="PS50110">
    <property type="entry name" value="RESPONSE_REGULATORY"/>
    <property type="match status" value="1"/>
</dbReference>
<dbReference type="Proteomes" id="UP000322822">
    <property type="component" value="Chromosome 1"/>
</dbReference>
<dbReference type="CDD" id="cd00156">
    <property type="entry name" value="REC"/>
    <property type="match status" value="1"/>
</dbReference>
<feature type="domain" description="Response regulatory" evidence="6">
    <location>
        <begin position="2"/>
        <end position="117"/>
    </location>
</feature>
<dbReference type="InterPro" id="IPR039420">
    <property type="entry name" value="WalR-like"/>
</dbReference>
<dbReference type="SMART" id="SM00862">
    <property type="entry name" value="Trans_reg_C"/>
    <property type="match status" value="1"/>
</dbReference>
<dbReference type="EMBL" id="CP044065">
    <property type="protein sequence ID" value="QET03135.1"/>
    <property type="molecule type" value="Genomic_DNA"/>
</dbReference>
<dbReference type="GO" id="GO:0032993">
    <property type="term" value="C:protein-DNA complex"/>
    <property type="evidence" value="ECO:0007669"/>
    <property type="project" value="TreeGrafter"/>
</dbReference>
<evidence type="ECO:0000256" key="3">
    <source>
        <dbReference type="ARBA" id="ARBA00023125"/>
    </source>
</evidence>
<dbReference type="SUPFAM" id="SSF46894">
    <property type="entry name" value="C-terminal effector domain of the bipartite response regulators"/>
    <property type="match status" value="1"/>
</dbReference>
<dbReference type="InterPro" id="IPR011006">
    <property type="entry name" value="CheY-like_superfamily"/>
</dbReference>
<dbReference type="Pfam" id="PF00072">
    <property type="entry name" value="Response_reg"/>
    <property type="match status" value="1"/>
</dbReference>
<dbReference type="SUPFAM" id="SSF52172">
    <property type="entry name" value="CheY-like"/>
    <property type="match status" value="1"/>
</dbReference>
<dbReference type="InterPro" id="IPR001867">
    <property type="entry name" value="OmpR/PhoB-type_DNA-bd"/>
</dbReference>
<keyword evidence="3 5" id="KW-0238">DNA-binding</keyword>
<dbReference type="InterPro" id="IPR036388">
    <property type="entry name" value="WH-like_DNA-bd_sf"/>
</dbReference>
<dbReference type="PANTHER" id="PTHR48111">
    <property type="entry name" value="REGULATOR OF RPOS"/>
    <property type="match status" value="1"/>
</dbReference>
<name>A0A5P2H6Q7_9BURK</name>
<reference evidence="8 9" key="1">
    <citation type="submission" date="2019-09" db="EMBL/GenBank/DDBJ databases">
        <title>FDA dAtabase for Regulatory Grade micrObial Sequences (FDA-ARGOS): Supporting development and validation of Infectious Disease Dx tests.</title>
        <authorList>
            <person name="Sciortino C."/>
            <person name="Tallon L."/>
            <person name="Sadzewicz L."/>
            <person name="Vavikolanu K."/>
            <person name="Mehta A."/>
            <person name="Aluvathingal J."/>
            <person name="Nadendla S."/>
            <person name="Nandy P."/>
            <person name="Geyer C."/>
            <person name="Yan Y."/>
            <person name="Sichtig H."/>
        </authorList>
    </citation>
    <scope>NUCLEOTIDE SEQUENCE [LARGE SCALE GENOMIC DNA]</scope>
    <source>
        <strain evidence="8 9">FDAARGOS_664</strain>
    </source>
</reference>
<dbReference type="InterPro" id="IPR001789">
    <property type="entry name" value="Sig_transdc_resp-reg_receiver"/>
</dbReference>
<dbReference type="RefSeq" id="WP_150373233.1">
    <property type="nucleotide sequence ID" value="NZ_CP044065.1"/>
</dbReference>
<dbReference type="Gene3D" id="3.40.50.2300">
    <property type="match status" value="1"/>
</dbReference>
<dbReference type="GO" id="GO:0006355">
    <property type="term" value="P:regulation of DNA-templated transcription"/>
    <property type="evidence" value="ECO:0007669"/>
    <property type="project" value="InterPro"/>
</dbReference>
<dbReference type="AlphaFoldDB" id="A0A5P2H6Q7"/>
<dbReference type="PROSITE" id="PS51755">
    <property type="entry name" value="OMPR_PHOB"/>
    <property type="match status" value="1"/>
</dbReference>
<protein>
    <submittedName>
        <fullName evidence="8">Response regulator transcription factor</fullName>
    </submittedName>
</protein>